<evidence type="ECO:0000313" key="3">
    <source>
        <dbReference type="Proteomes" id="UP000094527"/>
    </source>
</evidence>
<feature type="compositionally biased region" description="Acidic residues" evidence="1">
    <location>
        <begin position="16"/>
        <end position="27"/>
    </location>
</feature>
<dbReference type="EMBL" id="LJIJ01000316">
    <property type="protein sequence ID" value="ODM98853.1"/>
    <property type="molecule type" value="Genomic_DNA"/>
</dbReference>
<evidence type="ECO:0000313" key="2">
    <source>
        <dbReference type="EMBL" id="ODM98853.1"/>
    </source>
</evidence>
<name>A0A1D2N0N7_ORCCI</name>
<gene>
    <name evidence="2" type="ORF">Ocin01_07824</name>
</gene>
<accession>A0A1D2N0N7</accession>
<sequence>MATSTPSRKRQLEHDDNFEEEAADTVDPESLPVSRGRKQARRVSGVFKDSIISMGAEKAEVMESVLNVLPSKDVMEIGAAGSLSYIIACRVLRKRYGKSTFIRYLHVNGNPRHLWINWELHFHDELLAGTEQDPYEPVVVKGKPKVPKPVIPTIRALLTIGNRAAFSQITDAEAKTPFREDFVYAICQSAYVSFPNDRVITTFYDKFGLGIAAQSLFIPRSPSFTLKAFGLDVLKEEWTENIIKGKLELHEADLESSDHKLTAVLLFKYMNNEFVQNFKENFSKSYKDVELLSGCAEEVGSNKTYFADVASGFSIYTGAGATVSIYGVDFSKESTNDILSKAKEQVESSTMGFCFLVSYDGRPSIKKEPTNGDDDGGWEEYDDPEPINKFLKTIRAFIPKIQVLGIQSAMPLDLINVKNSNVEPASALEFSCGLLVFTYS</sequence>
<protein>
    <submittedName>
        <fullName evidence="2">Uncharacterized protein</fullName>
    </submittedName>
</protein>
<dbReference type="AlphaFoldDB" id="A0A1D2N0N7"/>
<proteinExistence type="predicted"/>
<organism evidence="2 3">
    <name type="scientific">Orchesella cincta</name>
    <name type="common">Springtail</name>
    <name type="synonym">Podura cincta</name>
    <dbReference type="NCBI Taxonomy" id="48709"/>
    <lineage>
        <taxon>Eukaryota</taxon>
        <taxon>Metazoa</taxon>
        <taxon>Ecdysozoa</taxon>
        <taxon>Arthropoda</taxon>
        <taxon>Hexapoda</taxon>
        <taxon>Collembola</taxon>
        <taxon>Entomobryomorpha</taxon>
        <taxon>Entomobryoidea</taxon>
        <taxon>Orchesellidae</taxon>
        <taxon>Orchesellinae</taxon>
        <taxon>Orchesella</taxon>
    </lineage>
</organism>
<comment type="caution">
    <text evidence="2">The sequence shown here is derived from an EMBL/GenBank/DDBJ whole genome shotgun (WGS) entry which is preliminary data.</text>
</comment>
<dbReference type="Proteomes" id="UP000094527">
    <property type="component" value="Unassembled WGS sequence"/>
</dbReference>
<feature type="region of interest" description="Disordered" evidence="1">
    <location>
        <begin position="1"/>
        <end position="37"/>
    </location>
</feature>
<keyword evidence="3" id="KW-1185">Reference proteome</keyword>
<reference evidence="2 3" key="1">
    <citation type="journal article" date="2016" name="Genome Biol. Evol.">
        <title>Gene Family Evolution Reflects Adaptation to Soil Environmental Stressors in the Genome of the Collembolan Orchesella cincta.</title>
        <authorList>
            <person name="Faddeeva-Vakhrusheva A."/>
            <person name="Derks M.F."/>
            <person name="Anvar S.Y."/>
            <person name="Agamennone V."/>
            <person name="Suring W."/>
            <person name="Smit S."/>
            <person name="van Straalen N.M."/>
            <person name="Roelofs D."/>
        </authorList>
    </citation>
    <scope>NUCLEOTIDE SEQUENCE [LARGE SCALE GENOMIC DNA]</scope>
    <source>
        <tissue evidence="2">Mixed pool</tissue>
    </source>
</reference>
<evidence type="ECO:0000256" key="1">
    <source>
        <dbReference type="SAM" id="MobiDB-lite"/>
    </source>
</evidence>